<gene>
    <name evidence="1" type="ORF">AVDCRST_MAG93-6268</name>
</gene>
<proteinExistence type="predicted"/>
<evidence type="ECO:0000313" key="1">
    <source>
        <dbReference type="EMBL" id="CAA9332631.1"/>
    </source>
</evidence>
<reference evidence="1" key="1">
    <citation type="submission" date="2020-02" db="EMBL/GenBank/DDBJ databases">
        <authorList>
            <person name="Meier V. D."/>
        </authorList>
    </citation>
    <scope>NUCLEOTIDE SEQUENCE</scope>
    <source>
        <strain evidence="1">AVDCRST_MAG93</strain>
    </source>
</reference>
<feature type="non-terminal residue" evidence="1">
    <location>
        <position position="156"/>
    </location>
</feature>
<protein>
    <submittedName>
        <fullName evidence="1">Uncharacterized protein</fullName>
    </submittedName>
</protein>
<organism evidence="1">
    <name type="scientific">uncultured Chloroflexia bacterium</name>
    <dbReference type="NCBI Taxonomy" id="1672391"/>
    <lineage>
        <taxon>Bacteria</taxon>
        <taxon>Bacillati</taxon>
        <taxon>Chloroflexota</taxon>
        <taxon>Chloroflexia</taxon>
        <taxon>environmental samples</taxon>
    </lineage>
</organism>
<dbReference type="AlphaFoldDB" id="A0A6J4LHQ9"/>
<sequence length="156" mass="17583">MLTLNSFSKLDKWVLFVFSTIFVALPFNLAEAQSVANSTSRVDELVTGTLFNVFGTWMSVEVAECPEQYNGNDLSVCWTVGNTDFPFSYTLDSVTRAIKGELDVQQVNISGWELGIQLFNPPFGGKTSYHLLFQGFRFNERSYLLTFIPDLRLVAL</sequence>
<name>A0A6J4LHQ9_9CHLR</name>
<dbReference type="EMBL" id="CADCTR010002109">
    <property type="protein sequence ID" value="CAA9332631.1"/>
    <property type="molecule type" value="Genomic_DNA"/>
</dbReference>
<accession>A0A6J4LHQ9</accession>